<proteinExistence type="predicted"/>
<evidence type="ECO:0000313" key="3">
    <source>
        <dbReference type="Proteomes" id="UP001595420"/>
    </source>
</evidence>
<gene>
    <name evidence="2" type="ORF">ACFOD3_11770</name>
</gene>
<dbReference type="Proteomes" id="UP001595420">
    <property type="component" value="Unassembled WGS sequence"/>
</dbReference>
<sequence length="380" mass="41092">MTNRLAAFRQKLEGRVDLAFLPLGSTDLHYAAGLARDIPKYGVTLHPGDWLEGAWVAPGHPPVLALPRMTAEFGGRGAPEGVALRVLGDWDDPAKLVAEILAAFRLPAKPRIAVSERAHADSLIQLQALLPDATFVSATSILRELRLIKSPEEIALMREAGRRTEAAFAEVLPKLRFGMTELDVVAEVDYQMKRQDSLGPTFTTTLYNTGPAHPLMLGRRLDSWKRKIGPGVSVLFDFGASHQGLCYDYGRTVSFGAPSAAQIRVHGLVMQAQRAGIAALKVGATCESVDALARQVILDAGLGAGFRHRLGHGIGWDVHEPPFLTRGDATVLQEGMMFTVEPSILQDDGASARTEDVVVVRPGGGERLTEGFQDLLVVDR</sequence>
<dbReference type="EMBL" id="JBHRSB010000003">
    <property type="protein sequence ID" value="MFC3000575.1"/>
    <property type="molecule type" value="Genomic_DNA"/>
</dbReference>
<feature type="domain" description="Peptidase M24" evidence="1">
    <location>
        <begin position="156"/>
        <end position="361"/>
    </location>
</feature>
<dbReference type="RefSeq" id="WP_216836658.1">
    <property type="nucleotide sequence ID" value="NZ_JAFNJS010000003.1"/>
</dbReference>
<dbReference type="Pfam" id="PF00557">
    <property type="entry name" value="Peptidase_M24"/>
    <property type="match status" value="1"/>
</dbReference>
<name>A0ABV7BS90_9PROT</name>
<evidence type="ECO:0000313" key="2">
    <source>
        <dbReference type="EMBL" id="MFC3000575.1"/>
    </source>
</evidence>
<dbReference type="PANTHER" id="PTHR46112">
    <property type="entry name" value="AMINOPEPTIDASE"/>
    <property type="match status" value="1"/>
</dbReference>
<comment type="caution">
    <text evidence="2">The sequence shown here is derived from an EMBL/GenBank/DDBJ whole genome shotgun (WGS) entry which is preliminary data.</text>
</comment>
<dbReference type="InterPro" id="IPR000994">
    <property type="entry name" value="Pept_M24"/>
</dbReference>
<evidence type="ECO:0000259" key="1">
    <source>
        <dbReference type="Pfam" id="PF00557"/>
    </source>
</evidence>
<reference evidence="3" key="1">
    <citation type="journal article" date="2019" name="Int. J. Syst. Evol. Microbiol.">
        <title>The Global Catalogue of Microorganisms (GCM) 10K type strain sequencing project: providing services to taxonomists for standard genome sequencing and annotation.</title>
        <authorList>
            <consortium name="The Broad Institute Genomics Platform"/>
            <consortium name="The Broad Institute Genome Sequencing Center for Infectious Disease"/>
            <person name="Wu L."/>
            <person name="Ma J."/>
        </authorList>
    </citation>
    <scope>NUCLEOTIDE SEQUENCE [LARGE SCALE GENOMIC DNA]</scope>
    <source>
        <strain evidence="3">CGMCC 1.16855</strain>
    </source>
</reference>
<accession>A0ABV7BS90</accession>
<keyword evidence="3" id="KW-1185">Reference proteome</keyword>
<organism evidence="2 3">
    <name type="scientific">Falsiroseomonas tokyonensis</name>
    <dbReference type="NCBI Taxonomy" id="430521"/>
    <lineage>
        <taxon>Bacteria</taxon>
        <taxon>Pseudomonadati</taxon>
        <taxon>Pseudomonadota</taxon>
        <taxon>Alphaproteobacteria</taxon>
        <taxon>Acetobacterales</taxon>
        <taxon>Roseomonadaceae</taxon>
        <taxon>Falsiroseomonas</taxon>
    </lineage>
</organism>
<dbReference type="InterPro" id="IPR050659">
    <property type="entry name" value="Peptidase_M24B"/>
</dbReference>
<dbReference type="PANTHER" id="PTHR46112:SF3">
    <property type="entry name" value="AMINOPEPTIDASE YPDF"/>
    <property type="match status" value="1"/>
</dbReference>
<protein>
    <submittedName>
        <fullName evidence="2">M24 family metallopeptidase</fullName>
    </submittedName>
</protein>